<evidence type="ECO:0000256" key="1">
    <source>
        <dbReference type="SAM" id="MobiDB-lite"/>
    </source>
</evidence>
<dbReference type="OMA" id="NASTHRH"/>
<feature type="region of interest" description="Disordered" evidence="1">
    <location>
        <begin position="80"/>
        <end position="125"/>
    </location>
</feature>
<dbReference type="PANTHER" id="PTHR33663:SF2">
    <property type="entry name" value="COILED-COIL DOMAIN-CONTAINING PROTEIN 177"/>
    <property type="match status" value="1"/>
</dbReference>
<organism evidence="2">
    <name type="scientific">Capitella teleta</name>
    <name type="common">Polychaete worm</name>
    <dbReference type="NCBI Taxonomy" id="283909"/>
    <lineage>
        <taxon>Eukaryota</taxon>
        <taxon>Metazoa</taxon>
        <taxon>Spiralia</taxon>
        <taxon>Lophotrochozoa</taxon>
        <taxon>Annelida</taxon>
        <taxon>Polychaeta</taxon>
        <taxon>Sedentaria</taxon>
        <taxon>Scolecida</taxon>
        <taxon>Capitellidae</taxon>
        <taxon>Capitella</taxon>
    </lineage>
</organism>
<dbReference type="Pfam" id="PF15558">
    <property type="entry name" value="DUF4659"/>
    <property type="match status" value="1"/>
</dbReference>
<feature type="compositionally biased region" description="Low complexity" evidence="1">
    <location>
        <begin position="85"/>
        <end position="101"/>
    </location>
</feature>
<dbReference type="Proteomes" id="UP000014760">
    <property type="component" value="Unassembled WGS sequence"/>
</dbReference>
<protein>
    <submittedName>
        <fullName evidence="2 3">Uncharacterized protein</fullName>
    </submittedName>
</protein>
<evidence type="ECO:0000313" key="4">
    <source>
        <dbReference type="Proteomes" id="UP000014760"/>
    </source>
</evidence>
<reference evidence="4" key="1">
    <citation type="submission" date="2012-12" db="EMBL/GenBank/DDBJ databases">
        <authorList>
            <person name="Hellsten U."/>
            <person name="Grimwood J."/>
            <person name="Chapman J.A."/>
            <person name="Shapiro H."/>
            <person name="Aerts A."/>
            <person name="Otillar R.P."/>
            <person name="Terry A.Y."/>
            <person name="Boore J.L."/>
            <person name="Simakov O."/>
            <person name="Marletaz F."/>
            <person name="Cho S.-J."/>
            <person name="Edsinger-Gonzales E."/>
            <person name="Havlak P."/>
            <person name="Kuo D.-H."/>
            <person name="Larsson T."/>
            <person name="Lv J."/>
            <person name="Arendt D."/>
            <person name="Savage R."/>
            <person name="Osoegawa K."/>
            <person name="de Jong P."/>
            <person name="Lindberg D.R."/>
            <person name="Seaver E.C."/>
            <person name="Weisblat D.A."/>
            <person name="Putnam N.H."/>
            <person name="Grigoriev I.V."/>
            <person name="Rokhsar D.S."/>
        </authorList>
    </citation>
    <scope>NUCLEOTIDE SEQUENCE</scope>
    <source>
        <strain evidence="4">I ESC-2004</strain>
    </source>
</reference>
<feature type="region of interest" description="Disordered" evidence="1">
    <location>
        <begin position="171"/>
        <end position="245"/>
    </location>
</feature>
<evidence type="ECO:0000313" key="2">
    <source>
        <dbReference type="EMBL" id="ELT94222.1"/>
    </source>
</evidence>
<dbReference type="HOGENOM" id="CLU_960578_0_0_1"/>
<gene>
    <name evidence="2" type="ORF">CAPTEDRAFT_214165</name>
</gene>
<keyword evidence="4" id="KW-1185">Reference proteome</keyword>
<name>R7TL25_CAPTE</name>
<proteinExistence type="predicted"/>
<reference evidence="2 4" key="2">
    <citation type="journal article" date="2013" name="Nature">
        <title>Insights into bilaterian evolution from three spiralian genomes.</title>
        <authorList>
            <person name="Simakov O."/>
            <person name="Marletaz F."/>
            <person name="Cho S.J."/>
            <person name="Edsinger-Gonzales E."/>
            <person name="Havlak P."/>
            <person name="Hellsten U."/>
            <person name="Kuo D.H."/>
            <person name="Larsson T."/>
            <person name="Lv J."/>
            <person name="Arendt D."/>
            <person name="Savage R."/>
            <person name="Osoegawa K."/>
            <person name="de Jong P."/>
            <person name="Grimwood J."/>
            <person name="Chapman J.A."/>
            <person name="Shapiro H."/>
            <person name="Aerts A."/>
            <person name="Otillar R.P."/>
            <person name="Terry A.Y."/>
            <person name="Boore J.L."/>
            <person name="Grigoriev I.V."/>
            <person name="Lindberg D.R."/>
            <person name="Seaver E.C."/>
            <person name="Weisblat D.A."/>
            <person name="Putnam N.H."/>
            <person name="Rokhsar D.S."/>
        </authorList>
    </citation>
    <scope>NUCLEOTIDE SEQUENCE</scope>
    <source>
        <strain evidence="2 4">I ESC-2004</strain>
    </source>
</reference>
<dbReference type="InterPro" id="IPR029090">
    <property type="entry name" value="DUF4659"/>
</dbReference>
<evidence type="ECO:0000313" key="3">
    <source>
        <dbReference type="EnsemblMetazoa" id="CapteP214165"/>
    </source>
</evidence>
<dbReference type="PANTHER" id="PTHR33663">
    <property type="entry name" value="COILED-COIL DOMAIN-CONTAINING PROTEIN 177"/>
    <property type="match status" value="1"/>
</dbReference>
<dbReference type="EMBL" id="AMQN01012408">
    <property type="status" value="NOT_ANNOTATED_CDS"/>
    <property type="molecule type" value="Genomic_DNA"/>
</dbReference>
<reference evidence="3" key="3">
    <citation type="submission" date="2015-06" db="UniProtKB">
        <authorList>
            <consortium name="EnsemblMetazoa"/>
        </authorList>
    </citation>
    <scope>IDENTIFICATION</scope>
</reference>
<dbReference type="AlphaFoldDB" id="R7TL25"/>
<dbReference type="EMBL" id="KB309503">
    <property type="protein sequence ID" value="ELT94222.1"/>
    <property type="molecule type" value="Genomic_DNA"/>
</dbReference>
<accession>R7TL25</accession>
<sequence>MATQGNAVKGYFKSCLGSLWHCDEDDPGPCHCLSCSLFKNSRKVAKPESPLFWVIIKKMYRLRTRLMTFPFEFIYRKKQEREQKQQGSRESISDGSSNHTSGSGGSRTARPWIKDPCADAKPIADPQLRRKLNGITDCTRLSTRSRTANLNRHSAPVMSSQDQKILKMMLEKREQEKSVRDLRETNKLKREEEQMREKARKNASENQRRLSLEKSSHQRDAQKIEARQRKKTEDDSAKKEREKALAQCQKDHTLALQKQLELKRQMVHDKKLKELERRKSVPIRALIKQF</sequence>
<dbReference type="EnsemblMetazoa" id="CapteT214165">
    <property type="protein sequence ID" value="CapteP214165"/>
    <property type="gene ID" value="CapteG214165"/>
</dbReference>